<evidence type="ECO:0008006" key="4">
    <source>
        <dbReference type="Google" id="ProtNLM"/>
    </source>
</evidence>
<evidence type="ECO:0000313" key="3">
    <source>
        <dbReference type="Proteomes" id="UP000551327"/>
    </source>
</evidence>
<accession>A0A7X1G0I8</accession>
<evidence type="ECO:0000313" key="2">
    <source>
        <dbReference type="EMBL" id="MBC2670430.1"/>
    </source>
</evidence>
<name>A0A7X1G0I8_9SPHN</name>
<feature type="signal peptide" evidence="1">
    <location>
        <begin position="1"/>
        <end position="24"/>
    </location>
</feature>
<keyword evidence="3" id="KW-1185">Reference proteome</keyword>
<keyword evidence="1" id="KW-0732">Signal</keyword>
<organism evidence="2 3">
    <name type="scientific">Novosphingobium piscinae</name>
    <dbReference type="NCBI Taxonomy" id="1507448"/>
    <lineage>
        <taxon>Bacteria</taxon>
        <taxon>Pseudomonadati</taxon>
        <taxon>Pseudomonadota</taxon>
        <taxon>Alphaproteobacteria</taxon>
        <taxon>Sphingomonadales</taxon>
        <taxon>Sphingomonadaceae</taxon>
        <taxon>Novosphingobium</taxon>
    </lineage>
</organism>
<proteinExistence type="predicted"/>
<reference evidence="2 3" key="1">
    <citation type="submission" date="2020-08" db="EMBL/GenBank/DDBJ databases">
        <title>The genome sequence of type strain Novosphingobium piscinae KCTC 42194.</title>
        <authorList>
            <person name="Liu Y."/>
        </authorList>
    </citation>
    <scope>NUCLEOTIDE SEQUENCE [LARGE SCALE GENOMIC DNA]</scope>
    <source>
        <strain evidence="2 3">KCTC 42194</strain>
    </source>
</reference>
<dbReference type="NCBIfam" id="TIGR02001">
    <property type="entry name" value="gcw_chp"/>
    <property type="match status" value="1"/>
</dbReference>
<comment type="caution">
    <text evidence="2">The sequence shown here is derived from an EMBL/GenBank/DDBJ whole genome shotgun (WGS) entry which is preliminary data.</text>
</comment>
<feature type="chain" id="PRO_5030551750" description="Cellulose biosynthesis protein BcsS" evidence="1">
    <location>
        <begin position="25"/>
        <end position="248"/>
    </location>
</feature>
<dbReference type="AlphaFoldDB" id="A0A7X1G0I8"/>
<dbReference type="EMBL" id="JACLAX010000019">
    <property type="protein sequence ID" value="MBC2670430.1"/>
    <property type="molecule type" value="Genomic_DNA"/>
</dbReference>
<dbReference type="InterPro" id="IPR010239">
    <property type="entry name" value="CHP02001"/>
</dbReference>
<evidence type="ECO:0000256" key="1">
    <source>
        <dbReference type="SAM" id="SignalP"/>
    </source>
</evidence>
<dbReference type="Proteomes" id="UP000551327">
    <property type="component" value="Unassembled WGS sequence"/>
</dbReference>
<gene>
    <name evidence="2" type="ORF">H7F53_14860</name>
</gene>
<protein>
    <recommendedName>
        <fullName evidence="4">Cellulose biosynthesis protein BcsS</fullName>
    </recommendedName>
</protein>
<dbReference type="Pfam" id="PF09694">
    <property type="entry name" value="Gcw_chp"/>
    <property type="match status" value="1"/>
</dbReference>
<sequence length="248" mass="25390">MRSRLVRTALVAALLTGTVGPGRAQDVPTGALSLRGEIALVSDYRFRGVSRSGGDPALQGLVELDHASGLQAGLWASRLAGDPVQGDLQLDLFASYGRELLSGVTFTGGLQYSAFPSAIRGRRGLFEPMVAVATSYGPARLSLGARYAWPQAALGAGDSDSLYLHGTVDLAVPGTPLTLTGRLGRQAGPLPLASAALAAGGVAWDYALGATATLGGRWTLGAALVGSDRPYRSGLTGERLVGTLALGF</sequence>